<feature type="region of interest" description="Disordered" evidence="1">
    <location>
        <begin position="179"/>
        <end position="198"/>
    </location>
</feature>
<dbReference type="EMBL" id="CP144698">
    <property type="protein sequence ID" value="WVZ17545.1"/>
    <property type="molecule type" value="Genomic_DNA"/>
</dbReference>
<evidence type="ECO:0000256" key="1">
    <source>
        <dbReference type="SAM" id="MobiDB-lite"/>
    </source>
</evidence>
<sequence>MRGKLCSRDDLRDFSCSLLLIYVDLQRRKCEITISQDLRLVIEEVKLLGFDPLKAEFPSDDAYNYYICYAKEVEFRVRVKNSWFKRNNRENSQCFKRIKDVNHLRKETRTGCPTMIRNEIGGVTKMADTGLETEAYTSDVEGQQDLARFSLIEATFPSRAFHQTGSALPVQYISKGQNPKTGSLTVCSSNNPDAGSSN</sequence>
<dbReference type="AlphaFoldDB" id="A0AAQ3NY65"/>
<name>A0AAQ3NY65_VIGMU</name>
<organism evidence="2 3">
    <name type="scientific">Vigna mungo</name>
    <name type="common">Black gram</name>
    <name type="synonym">Phaseolus mungo</name>
    <dbReference type="NCBI Taxonomy" id="3915"/>
    <lineage>
        <taxon>Eukaryota</taxon>
        <taxon>Viridiplantae</taxon>
        <taxon>Streptophyta</taxon>
        <taxon>Embryophyta</taxon>
        <taxon>Tracheophyta</taxon>
        <taxon>Spermatophyta</taxon>
        <taxon>Magnoliopsida</taxon>
        <taxon>eudicotyledons</taxon>
        <taxon>Gunneridae</taxon>
        <taxon>Pentapetalae</taxon>
        <taxon>rosids</taxon>
        <taxon>fabids</taxon>
        <taxon>Fabales</taxon>
        <taxon>Fabaceae</taxon>
        <taxon>Papilionoideae</taxon>
        <taxon>50 kb inversion clade</taxon>
        <taxon>NPAAA clade</taxon>
        <taxon>indigoferoid/millettioid clade</taxon>
        <taxon>Phaseoleae</taxon>
        <taxon>Vigna</taxon>
    </lineage>
</organism>
<dbReference type="Proteomes" id="UP001374535">
    <property type="component" value="Chromosome 3"/>
</dbReference>
<protein>
    <submittedName>
        <fullName evidence="2">Uncharacterized protein</fullName>
    </submittedName>
</protein>
<keyword evidence="3" id="KW-1185">Reference proteome</keyword>
<reference evidence="2 3" key="1">
    <citation type="journal article" date="2023" name="Life. Sci Alliance">
        <title>Evolutionary insights into 3D genome organization and epigenetic landscape of Vigna mungo.</title>
        <authorList>
            <person name="Junaid A."/>
            <person name="Singh B."/>
            <person name="Bhatia S."/>
        </authorList>
    </citation>
    <scope>NUCLEOTIDE SEQUENCE [LARGE SCALE GENOMIC DNA]</scope>
    <source>
        <strain evidence="2">Urdbean</strain>
    </source>
</reference>
<accession>A0AAQ3NY65</accession>
<proteinExistence type="predicted"/>
<evidence type="ECO:0000313" key="2">
    <source>
        <dbReference type="EMBL" id="WVZ17545.1"/>
    </source>
</evidence>
<gene>
    <name evidence="2" type="ORF">V8G54_010527</name>
</gene>
<evidence type="ECO:0000313" key="3">
    <source>
        <dbReference type="Proteomes" id="UP001374535"/>
    </source>
</evidence>